<evidence type="ECO:0000313" key="4">
    <source>
        <dbReference type="Proteomes" id="UP000703269"/>
    </source>
</evidence>
<feature type="region of interest" description="Disordered" evidence="1">
    <location>
        <begin position="60"/>
        <end position="167"/>
    </location>
</feature>
<feature type="region of interest" description="Disordered" evidence="1">
    <location>
        <begin position="666"/>
        <end position="687"/>
    </location>
</feature>
<feature type="domain" description="VWFA" evidence="2">
    <location>
        <begin position="2122"/>
        <end position="2331"/>
    </location>
</feature>
<reference evidence="3 4" key="1">
    <citation type="submission" date="2021-08" db="EMBL/GenBank/DDBJ databases">
        <title>Draft Genome Sequence of Phanerochaete sordida strain YK-624.</title>
        <authorList>
            <person name="Mori T."/>
            <person name="Dohra H."/>
            <person name="Suzuki T."/>
            <person name="Kawagishi H."/>
            <person name="Hirai H."/>
        </authorList>
    </citation>
    <scope>NUCLEOTIDE SEQUENCE [LARGE SCALE GENOMIC DNA]</scope>
    <source>
        <strain evidence="3 4">YK-624</strain>
    </source>
</reference>
<dbReference type="Proteomes" id="UP000703269">
    <property type="component" value="Unassembled WGS sequence"/>
</dbReference>
<dbReference type="EMBL" id="BPQB01000001">
    <property type="protein sequence ID" value="GJE84332.1"/>
    <property type="molecule type" value="Genomic_DNA"/>
</dbReference>
<keyword evidence="4" id="KW-1185">Reference proteome</keyword>
<feature type="compositionally biased region" description="Polar residues" evidence="1">
    <location>
        <begin position="157"/>
        <end position="167"/>
    </location>
</feature>
<dbReference type="InterPro" id="IPR002035">
    <property type="entry name" value="VWF_A"/>
</dbReference>
<dbReference type="OrthoDB" id="2343366at2759"/>
<evidence type="ECO:0000313" key="3">
    <source>
        <dbReference type="EMBL" id="GJE84332.1"/>
    </source>
</evidence>
<dbReference type="PANTHER" id="PTHR22796:SF1">
    <property type="entry name" value="VWFA DOMAIN-CONTAINING PROTEIN"/>
    <property type="match status" value="1"/>
</dbReference>
<dbReference type="InterPro" id="IPR036465">
    <property type="entry name" value="vWFA_dom_sf"/>
</dbReference>
<accession>A0A9P3FXI8</accession>
<dbReference type="SMART" id="SM00327">
    <property type="entry name" value="VWA"/>
    <property type="match status" value="1"/>
</dbReference>
<dbReference type="CDD" id="cd00198">
    <property type="entry name" value="vWFA"/>
    <property type="match status" value="1"/>
</dbReference>
<dbReference type="GO" id="GO:0005525">
    <property type="term" value="F:GTP binding"/>
    <property type="evidence" value="ECO:0007669"/>
    <property type="project" value="InterPro"/>
</dbReference>
<dbReference type="PROSITE" id="PS50234">
    <property type="entry name" value="VWFA"/>
    <property type="match status" value="1"/>
</dbReference>
<dbReference type="Pfam" id="PF13519">
    <property type="entry name" value="VWA_2"/>
    <property type="match status" value="1"/>
</dbReference>
<comment type="caution">
    <text evidence="3">The sequence shown here is derived from an EMBL/GenBank/DDBJ whole genome shotgun (WGS) entry which is preliminary data.</text>
</comment>
<organism evidence="3 4">
    <name type="scientific">Phanerochaete sordida</name>
    <dbReference type="NCBI Taxonomy" id="48140"/>
    <lineage>
        <taxon>Eukaryota</taxon>
        <taxon>Fungi</taxon>
        <taxon>Dikarya</taxon>
        <taxon>Basidiomycota</taxon>
        <taxon>Agaricomycotina</taxon>
        <taxon>Agaricomycetes</taxon>
        <taxon>Polyporales</taxon>
        <taxon>Phanerochaetaceae</taxon>
        <taxon>Phanerochaete</taxon>
    </lineage>
</organism>
<protein>
    <submittedName>
        <fullName evidence="3">VWFA domain-containing protein</fullName>
    </submittedName>
</protein>
<dbReference type="GO" id="GO:0003924">
    <property type="term" value="F:GTPase activity"/>
    <property type="evidence" value="ECO:0007669"/>
    <property type="project" value="InterPro"/>
</dbReference>
<feature type="region of interest" description="Disordered" evidence="1">
    <location>
        <begin position="191"/>
        <end position="232"/>
    </location>
</feature>
<dbReference type="PANTHER" id="PTHR22796">
    <property type="entry name" value="URG4-RELATED"/>
    <property type="match status" value="1"/>
</dbReference>
<dbReference type="SUPFAM" id="SSF52540">
    <property type="entry name" value="P-loop containing nucleoside triphosphate hydrolases"/>
    <property type="match status" value="1"/>
</dbReference>
<dbReference type="Pfam" id="PF02263">
    <property type="entry name" value="GBP"/>
    <property type="match status" value="1"/>
</dbReference>
<feature type="region of interest" description="Disordered" evidence="1">
    <location>
        <begin position="1"/>
        <end position="36"/>
    </location>
</feature>
<dbReference type="Gene3D" id="3.40.50.300">
    <property type="entry name" value="P-loop containing nucleotide triphosphate hydrolases"/>
    <property type="match status" value="1"/>
</dbReference>
<feature type="compositionally biased region" description="Pro residues" evidence="1">
    <location>
        <begin position="218"/>
        <end position="231"/>
    </location>
</feature>
<feature type="compositionally biased region" description="Basic residues" evidence="1">
    <location>
        <begin position="1"/>
        <end position="16"/>
    </location>
</feature>
<dbReference type="InterPro" id="IPR027417">
    <property type="entry name" value="P-loop_NTPase"/>
</dbReference>
<dbReference type="InterPro" id="IPR015894">
    <property type="entry name" value="Guanylate-bd_N"/>
</dbReference>
<feature type="compositionally biased region" description="Low complexity" evidence="1">
    <location>
        <begin position="111"/>
        <end position="130"/>
    </location>
</feature>
<name>A0A9P3FXI8_9APHY</name>
<gene>
    <name evidence="3" type="ORF">PsYK624_004080</name>
</gene>
<sequence>MSKNKGKGSRKQKGKGKNVGLVGRQWHVPSVQTTGGEVIAQGTAQRDEDMAPASPEWVAVSPTISPAGGVAPAGEVLEDHTTPVHGPDSGSLASGSIDGNDHGTVSSTNHATAASLPAQAAPDVQQDAGANDNGTPDEMDVDIVLKERKEDAVKGSETPSDMSLSTATMDTPASDVVASEMDIDKVPVTAQEKRTTSSLEPNHNGFDDGMNMESNLPALPPSPPPAAPAPPSDIVEAIPGMHRILDLVSEQGSGGLVDKVIISQDSFGRFVNDVCPGAYQSMTHVNFKALDDLSVRPLGIYGSKCEIVRYLKDLDLISDDIAEALLAGHDDMPAAKALRSGLYLLHNVPAGIVYVIFWPQDTTWNDDALSSVARNRVTFMRYLTKIADQLVVLVPDEYSDSLVFAEEAPAEPSFDMDDGVDRLFTFEVKKTHEEEENVTATDGFKISDLPLGSATTPDDVHIAPELLRPRLVPGETCLGVMETSYQVATTVHHDKNEEFQRTRLVDFIKKSSFRLASSLSESAFEVLCKCGLPALAEDEYRRLVEERKAMEATISNEEKEASDTLRSTILTQNPLLVDALITEAAEVVVKTFSVFGSVDNLLPERSPERSTSVDDTNPPELLKHLCAIYPGVRSLRDEISSDRKLKSIGAKAFTEQKEKLLRLQAESLGQEESTSAPIDDQSSEMDAPGSWTLVAKKASKAISKYVPGPIFSSQGPYNSAPKPPSDTEFLLTLPDFVNKCPELAEETQEAVTIARGLFSSYIHTSANKIAQRIEEIQRSECRNQLQARHKHLRASTMEDSRKTFISATQEQFVRDPDRVFLIEDVRNNTPAYLRSTYESFRLVGIAQSKSEASLNYSIRMLQVTESDKHAMQLNEAHVPSPRTSQSPYSFNLSLRHRILFIQLLNDSRCFLVTRNERGVVSVYLERLLDLEGAVKSSRAKKTLSADKVQGDLLMSFDETKRMLAVCVVDKCQIWPFVFDEHYRNLQGLGEKLELVTWYEPHHVLTHMVFRCGADEELLLVDSTNRARVLSLTTQQIRPASLQLPCRPLLLRSSPDGSCFFSVDVLQDKANLQAFHWASFGSTQGISVPLPSVAADSLEVTTFANRMRCHVVILDINLAAMRSVALQISHKSTEFTFRADERGSRLHSQERKTIHNAIIDCHRDVWTRFPVVPAVRRHTYKSSQRERRSLTFISRSPSERFSAYYSDMIVTFERTTRKPVEDELASVIVSGLTYSAFMKQGTQAISRMRAGEWLVDILCLIPIHIAVARDNRFVPLKDGMSSTEFERALLGATVEQVVDKLSFGWYESIFQSYMATKPVRVVSSMGEQSVGKSFALNHLVDTSFAGSAMRTTEGVWMSVTPTEECLIVALDFEGVHSIERSAQEDSLLVLFNTAISNLVLFRNNFALSRDITTLFQSFQSSATVLDPAANPSLFKSELVIIVKDVVDSDMREITKEFSLKFQQIVQMEQEDNFISRLHGGRLSIIPWPVIESRQFYGLFTTVKKRLDAQPVSHSKAGIFLQKMKTLMAKLKTNDWGALDQNLATHRALHLQSILPLALQFGSSEVEPELEPLKASRLDIDNGVALTLPHGSAIVFYLPVSDGSAETASGEQCLGSLRESWDQFHSRDGTGDREWTDRLDRYLESCANNRIADVQHWLDVNTARFNSDAATFQPLRRQFEALAVALRAGVQLCKLQCAEFTIAAPRITVQIRALSPMNIPTRHRLADYLPGIRDSTYATSHFIFAVNHVVCQAKEDVLGAAHRFIVNHLEEEHLCPATSHECGMPCSLKNIRRPDGSIFSCPEVCHISSEQPHTDHVCQQQCCPLFCQLCRRLCSEANHLHGLDEHASHLCGQEHDCTALCQSPGICRIETAPQSVEATFTGRHETFQYTKYMQESKRLQCVVTIPMGALRHEGSHKHSLDPKAFHFCETRCKNCGYFCTLPLGHSQQEHETSHGSMSRTNWAVEGPDGSIIEVNGRKFGSNDDGAPLLCSMICQQMGRHVHVDFCRALPNQPCSGNGLTHCAARMVPEPEKPKDFVSHELSWRRTDPYPHEDREAFAKCDAMCTGREHQADANGPAQPSHCMLPIFHAPLTLADAPPGGVGYISGDGHHFGCRNPALLQQAFHVIFVIDRSGSMGGTDRRPLRDTPVSARIAARHNNRIGAVYSSLHAFWTARHAVANGATNRRDAYSVILFDSYQTEIVTNDFASSPEQLLDLVLAHGRAGGTNYAGALEATRAVMERHWSTERAPVVIFLSDGECALDDSVTRDLSRRAIALGRALSFHAVSFGPYNNVLRRMADIAAEVQRNAPADPMNPAVPSSYVEALDSVRLAETFLGIAHSLTKPRGGLMHR</sequence>
<proteinExistence type="predicted"/>
<feature type="compositionally biased region" description="Basic and acidic residues" evidence="1">
    <location>
        <begin position="143"/>
        <end position="154"/>
    </location>
</feature>
<evidence type="ECO:0000259" key="2">
    <source>
        <dbReference type="PROSITE" id="PS50234"/>
    </source>
</evidence>
<evidence type="ECO:0000256" key="1">
    <source>
        <dbReference type="SAM" id="MobiDB-lite"/>
    </source>
</evidence>
<dbReference type="Gene3D" id="3.40.50.410">
    <property type="entry name" value="von Willebrand factor, type A domain"/>
    <property type="match status" value="1"/>
</dbReference>
<dbReference type="SUPFAM" id="SSF53300">
    <property type="entry name" value="vWA-like"/>
    <property type="match status" value="1"/>
</dbReference>